<evidence type="ECO:0000313" key="3">
    <source>
        <dbReference type="Proteomes" id="UP001549086"/>
    </source>
</evidence>
<dbReference type="Proteomes" id="UP001549086">
    <property type="component" value="Unassembled WGS sequence"/>
</dbReference>
<reference evidence="2 3" key="1">
    <citation type="submission" date="2024-06" db="EMBL/GenBank/DDBJ databases">
        <title>Genomic Encyclopedia of Type Strains, Phase IV (KMG-IV): sequencing the most valuable type-strain genomes for metagenomic binning, comparative biology and taxonomic classification.</title>
        <authorList>
            <person name="Goeker M."/>
        </authorList>
    </citation>
    <scope>NUCLEOTIDE SEQUENCE [LARGE SCALE GENOMIC DNA]</scope>
    <source>
        <strain evidence="2 3">DSM 23649</strain>
    </source>
</reference>
<keyword evidence="3" id="KW-1185">Reference proteome</keyword>
<sequence>MQKKQIFINLHNIAIYVYKKLLVTLKLTFIVLELLNIPLRAQTKQNVHLFATSWYESEGGRIRLAITESSLSGTRDGIIEIVMKPRWKTYWRNPGSSGIAPFFNFNQQVSYEIFYPTPQLYETENDWSLGYKDKVVLPFRLSSSDKNLSGTFTLGLCYKICLPIAVHFDFSPPIQKNEHLPLSLLTTAHETLPRTTHHEFKISAKKEENTLFITVPNHHKISPSSLFLDGGEMQIGPAKKVNTNEEHTLFSAPLYIVPDEENSTVFYTVSFKDYALSGTFIPLSDPLSKETNL</sequence>
<evidence type="ECO:0000313" key="2">
    <source>
        <dbReference type="EMBL" id="MET3589360.1"/>
    </source>
</evidence>
<comment type="caution">
    <text evidence="2">The sequence shown here is derived from an EMBL/GenBank/DDBJ whole genome shotgun (WGS) entry which is preliminary data.</text>
</comment>
<dbReference type="InterPro" id="IPR028250">
    <property type="entry name" value="DsbDN"/>
</dbReference>
<name>A0ABV2HFP7_9HYPH</name>
<accession>A0ABV2HFP7</accession>
<feature type="domain" description="Thiol:disulfide interchange protein DsbD N-terminal" evidence="1">
    <location>
        <begin position="73"/>
        <end position="167"/>
    </location>
</feature>
<gene>
    <name evidence="2" type="ORF">ABID23_000437</name>
</gene>
<dbReference type="EMBL" id="JBEPLI010000002">
    <property type="protein sequence ID" value="MET3589360.1"/>
    <property type="molecule type" value="Genomic_DNA"/>
</dbReference>
<dbReference type="RefSeq" id="WP_354188851.1">
    <property type="nucleotide sequence ID" value="NZ_JBEPLI010000002.1"/>
</dbReference>
<dbReference type="Pfam" id="PF11412">
    <property type="entry name" value="DsbD_N"/>
    <property type="match status" value="1"/>
</dbReference>
<proteinExistence type="predicted"/>
<evidence type="ECO:0000259" key="1">
    <source>
        <dbReference type="Pfam" id="PF11412"/>
    </source>
</evidence>
<protein>
    <submittedName>
        <fullName evidence="2">DsbC/DsbD-like thiol-disulfide interchange protein</fullName>
    </submittedName>
</protein>
<organism evidence="2 3">
    <name type="scientific">Bartonella silvatica</name>
    <dbReference type="NCBI Taxonomy" id="357760"/>
    <lineage>
        <taxon>Bacteria</taxon>
        <taxon>Pseudomonadati</taxon>
        <taxon>Pseudomonadota</taxon>
        <taxon>Alphaproteobacteria</taxon>
        <taxon>Hyphomicrobiales</taxon>
        <taxon>Bartonellaceae</taxon>
        <taxon>Bartonella</taxon>
    </lineage>
</organism>